<reference evidence="1 2" key="1">
    <citation type="submission" date="2020-08" db="EMBL/GenBank/DDBJ databases">
        <title>Genomic Encyclopedia of Type Strains, Phase IV (KMG-IV): sequencing the most valuable type-strain genomes for metagenomic binning, comparative biology and taxonomic classification.</title>
        <authorList>
            <person name="Goeker M."/>
        </authorList>
    </citation>
    <scope>NUCLEOTIDE SEQUENCE [LARGE SCALE GENOMIC DNA]</scope>
    <source>
        <strain evidence="1 2">YIM 65646</strain>
    </source>
</reference>
<proteinExistence type="predicted"/>
<dbReference type="EMBL" id="JACHGT010000003">
    <property type="protein sequence ID" value="MBB6033492.1"/>
    <property type="molecule type" value="Genomic_DNA"/>
</dbReference>
<evidence type="ECO:0000313" key="1">
    <source>
        <dbReference type="EMBL" id="MBB6033492.1"/>
    </source>
</evidence>
<protein>
    <submittedName>
        <fullName evidence="1">Uncharacterized protein</fullName>
    </submittedName>
</protein>
<organism evidence="1 2">
    <name type="scientific">Phytomonospora endophytica</name>
    <dbReference type="NCBI Taxonomy" id="714109"/>
    <lineage>
        <taxon>Bacteria</taxon>
        <taxon>Bacillati</taxon>
        <taxon>Actinomycetota</taxon>
        <taxon>Actinomycetes</taxon>
        <taxon>Micromonosporales</taxon>
        <taxon>Micromonosporaceae</taxon>
        <taxon>Phytomonospora</taxon>
    </lineage>
</organism>
<keyword evidence="2" id="KW-1185">Reference proteome</keyword>
<gene>
    <name evidence="1" type="ORF">HNR73_001342</name>
</gene>
<evidence type="ECO:0000313" key="2">
    <source>
        <dbReference type="Proteomes" id="UP000548476"/>
    </source>
</evidence>
<dbReference type="Proteomes" id="UP000548476">
    <property type="component" value="Unassembled WGS sequence"/>
</dbReference>
<comment type="caution">
    <text evidence="1">The sequence shown here is derived from an EMBL/GenBank/DDBJ whole genome shotgun (WGS) entry which is preliminary data.</text>
</comment>
<name>A0A841FIW6_9ACTN</name>
<sequence>MGLDIDERRSYVRLLADVLAEQKADMERARAQARR</sequence>
<dbReference type="AlphaFoldDB" id="A0A841FIW6"/>
<accession>A0A841FIW6</accession>